<dbReference type="Proteomes" id="UP000095284">
    <property type="component" value="Unplaced"/>
</dbReference>
<feature type="transmembrane region" description="Helical" evidence="1">
    <location>
        <begin position="53"/>
        <end position="77"/>
    </location>
</feature>
<accession>A0A1I7S091</accession>
<keyword evidence="1" id="KW-0472">Membrane</keyword>
<evidence type="ECO:0000313" key="5">
    <source>
        <dbReference type="WBParaSite" id="BXY_0641500.1"/>
    </source>
</evidence>
<keyword evidence="1" id="KW-1133">Transmembrane helix</keyword>
<feature type="transmembrane region" description="Helical" evidence="1">
    <location>
        <begin position="181"/>
        <end position="201"/>
    </location>
</feature>
<reference evidence="5" key="1">
    <citation type="submission" date="2016-11" db="UniProtKB">
        <authorList>
            <consortium name="WormBaseParasite"/>
        </authorList>
    </citation>
    <scope>IDENTIFICATION</scope>
</reference>
<dbReference type="EMBL" id="CAJFCV020000003">
    <property type="protein sequence ID" value="CAG9108943.1"/>
    <property type="molecule type" value="Genomic_DNA"/>
</dbReference>
<dbReference type="OrthoDB" id="10369493at2759"/>
<feature type="transmembrane region" description="Helical" evidence="1">
    <location>
        <begin position="20"/>
        <end position="41"/>
    </location>
</feature>
<evidence type="ECO:0000256" key="1">
    <source>
        <dbReference type="SAM" id="Phobius"/>
    </source>
</evidence>
<name>A0A1I7S091_BURXY</name>
<dbReference type="Gene3D" id="1.20.1070.10">
    <property type="entry name" value="Rhodopsin 7-helix transmembrane proteins"/>
    <property type="match status" value="1"/>
</dbReference>
<organism evidence="3 5">
    <name type="scientific">Bursaphelenchus xylophilus</name>
    <name type="common">Pinewood nematode worm</name>
    <name type="synonym">Aphelenchoides xylophilus</name>
    <dbReference type="NCBI Taxonomy" id="6326"/>
    <lineage>
        <taxon>Eukaryota</taxon>
        <taxon>Metazoa</taxon>
        <taxon>Ecdysozoa</taxon>
        <taxon>Nematoda</taxon>
        <taxon>Chromadorea</taxon>
        <taxon>Rhabditida</taxon>
        <taxon>Tylenchina</taxon>
        <taxon>Tylenchomorpha</taxon>
        <taxon>Aphelenchoidea</taxon>
        <taxon>Aphelenchoididae</taxon>
        <taxon>Bursaphelenchus</taxon>
    </lineage>
</organism>
<protein>
    <submittedName>
        <fullName evidence="2">(pine wood nematode) hypothetical protein</fullName>
    </submittedName>
</protein>
<sequence length="301" mass="34851">MEVVTATTMSPMCCTVTLPSLYMVITLFGIYFQTVTIYVYLKDSFYRNNISYRILCIIGIETLLHMLFFLTLIPYGFTCERRRERFIEVTGIISNFSHYINEPLGILLALNRYTEICIPHFKCNRGTKRTYNLLALFVFLLVIPITIWLFTGDDCKIYYFCYRYSVYKDCGKISYIRGRNFMIYSCLFAEIIVYIVIVGHVAAQRTITGEKLRLRAPEKRLLLMSITHFVTALWRHLGQHINNVFFVYEPFSQVSSITVVVMADVVTAILPLMFNKPLLLDVLNIYSAKNSRASDSATTSM</sequence>
<evidence type="ECO:0000313" key="3">
    <source>
        <dbReference type="Proteomes" id="UP000095284"/>
    </source>
</evidence>
<dbReference type="WBParaSite" id="BXY_0641500.1">
    <property type="protein sequence ID" value="BXY_0641500.1"/>
    <property type="gene ID" value="BXY_0641500"/>
</dbReference>
<dbReference type="AlphaFoldDB" id="A0A1I7S091"/>
<proteinExistence type="predicted"/>
<dbReference type="SUPFAM" id="SSF81321">
    <property type="entry name" value="Family A G protein-coupled receptor-like"/>
    <property type="match status" value="1"/>
</dbReference>
<keyword evidence="1" id="KW-0812">Transmembrane</keyword>
<dbReference type="Proteomes" id="UP000659654">
    <property type="component" value="Unassembled WGS sequence"/>
</dbReference>
<keyword evidence="4" id="KW-1185">Reference proteome</keyword>
<dbReference type="Proteomes" id="UP000582659">
    <property type="component" value="Unassembled WGS sequence"/>
</dbReference>
<feature type="transmembrane region" description="Helical" evidence="1">
    <location>
        <begin position="131"/>
        <end position="150"/>
    </location>
</feature>
<dbReference type="EMBL" id="CAJFDI010000003">
    <property type="protein sequence ID" value="CAD5222000.1"/>
    <property type="molecule type" value="Genomic_DNA"/>
</dbReference>
<gene>
    <name evidence="2" type="ORF">BXYJ_LOCUS6968</name>
</gene>
<reference evidence="2" key="2">
    <citation type="submission" date="2020-09" db="EMBL/GenBank/DDBJ databases">
        <authorList>
            <person name="Kikuchi T."/>
        </authorList>
    </citation>
    <scope>NUCLEOTIDE SEQUENCE</scope>
    <source>
        <strain evidence="2">Ka4C1</strain>
    </source>
</reference>
<evidence type="ECO:0000313" key="4">
    <source>
        <dbReference type="Proteomes" id="UP000659654"/>
    </source>
</evidence>
<evidence type="ECO:0000313" key="2">
    <source>
        <dbReference type="EMBL" id="CAD5222000.1"/>
    </source>
</evidence>